<organism evidence="2">
    <name type="scientific">Cacopsylla melanoneura</name>
    <dbReference type="NCBI Taxonomy" id="428564"/>
    <lineage>
        <taxon>Eukaryota</taxon>
        <taxon>Metazoa</taxon>
        <taxon>Ecdysozoa</taxon>
        <taxon>Arthropoda</taxon>
        <taxon>Hexapoda</taxon>
        <taxon>Insecta</taxon>
        <taxon>Pterygota</taxon>
        <taxon>Neoptera</taxon>
        <taxon>Paraneoptera</taxon>
        <taxon>Hemiptera</taxon>
        <taxon>Sternorrhyncha</taxon>
        <taxon>Psylloidea</taxon>
        <taxon>Psyllidae</taxon>
        <taxon>Psyllinae</taxon>
        <taxon>Cacopsylla</taxon>
    </lineage>
</organism>
<dbReference type="EMBL" id="HBUF01548501">
    <property type="protein sequence ID" value="CAG6758005.1"/>
    <property type="molecule type" value="Transcribed_RNA"/>
</dbReference>
<protein>
    <recommendedName>
        <fullName evidence="1">DUF5641 domain-containing protein</fullName>
    </recommendedName>
</protein>
<dbReference type="EMBL" id="HBUF01299825">
    <property type="protein sequence ID" value="CAG6690843.1"/>
    <property type="molecule type" value="Transcribed_RNA"/>
</dbReference>
<proteinExistence type="predicted"/>
<accession>A0A8D8XCY6</accession>
<dbReference type="InterPro" id="IPR040676">
    <property type="entry name" value="DUF5641"/>
</dbReference>
<dbReference type="PANTHER" id="PTHR47331:SF1">
    <property type="entry name" value="GAG-LIKE PROTEIN"/>
    <property type="match status" value="1"/>
</dbReference>
<name>A0A8D8XCY6_9HEMI</name>
<evidence type="ECO:0000259" key="1">
    <source>
        <dbReference type="Pfam" id="PF18701"/>
    </source>
</evidence>
<sequence>MELHTSQCPQLWRFVGAGVRSVKKHLSHVLQGQSWTFEEISTFLIRIEAILNSRPICPLSSSPNDGVNYLTPGHFLIGGPLVARPEIDMREEPMSHLRRWQLITQVVQCFWTRWSKDYLQTLISRSKWTKPSEKLKVGDVVLVQGSTLPSQKWPLGVVTKVLPGPNNEGRVVCVRTAHGELVRPASKLAVLPV</sequence>
<feature type="domain" description="DUF5641" evidence="1">
    <location>
        <begin position="98"/>
        <end position="191"/>
    </location>
</feature>
<reference evidence="2" key="1">
    <citation type="submission" date="2021-05" db="EMBL/GenBank/DDBJ databases">
        <authorList>
            <person name="Alioto T."/>
            <person name="Alioto T."/>
            <person name="Gomez Garrido J."/>
        </authorList>
    </citation>
    <scope>NUCLEOTIDE SEQUENCE</scope>
</reference>
<evidence type="ECO:0000313" key="2">
    <source>
        <dbReference type="EMBL" id="CAG6690843.1"/>
    </source>
</evidence>
<dbReference type="Pfam" id="PF18701">
    <property type="entry name" value="DUF5641"/>
    <property type="match status" value="1"/>
</dbReference>
<dbReference type="PANTHER" id="PTHR47331">
    <property type="entry name" value="PHD-TYPE DOMAIN-CONTAINING PROTEIN"/>
    <property type="match status" value="1"/>
</dbReference>
<dbReference type="AlphaFoldDB" id="A0A8D8XCY6"/>